<comment type="caution">
    <text evidence="1">The sequence shown here is derived from an EMBL/GenBank/DDBJ whole genome shotgun (WGS) entry which is preliminary data.</text>
</comment>
<reference evidence="1 2" key="1">
    <citation type="journal article" date="2019" name="Sci. Rep.">
        <title>Differences in resource use lead to coexistence of seed-transmitted microbial populations.</title>
        <authorList>
            <person name="Torres-Cortes G."/>
            <person name="Garcia B.J."/>
            <person name="Compant S."/>
            <person name="Rezki S."/>
            <person name="Jones P."/>
            <person name="Preveaux A."/>
            <person name="Briand M."/>
            <person name="Roulet A."/>
            <person name="Bouchez O."/>
            <person name="Jacobson D."/>
            <person name="Barret M."/>
        </authorList>
    </citation>
    <scope>NUCLEOTIDE SEQUENCE [LARGE SCALE GENOMIC DNA]</scope>
    <source>
        <strain evidence="1 2">CFBP13511</strain>
    </source>
</reference>
<dbReference type="OrthoDB" id="6860016at2"/>
<organism evidence="1 2">
    <name type="scientific">Erwinia persicina</name>
    <dbReference type="NCBI Taxonomy" id="55211"/>
    <lineage>
        <taxon>Bacteria</taxon>
        <taxon>Pseudomonadati</taxon>
        <taxon>Pseudomonadota</taxon>
        <taxon>Gammaproteobacteria</taxon>
        <taxon>Enterobacterales</taxon>
        <taxon>Erwiniaceae</taxon>
        <taxon>Erwinia</taxon>
    </lineage>
</organism>
<dbReference type="InterPro" id="IPR008727">
    <property type="entry name" value="PAAR_motif"/>
</dbReference>
<dbReference type="Proteomes" id="UP000306393">
    <property type="component" value="Unassembled WGS sequence"/>
</dbReference>
<accession>A0A3S5GSP8</accession>
<evidence type="ECO:0000313" key="1">
    <source>
        <dbReference type="EMBL" id="TKJ81654.1"/>
    </source>
</evidence>
<dbReference type="AlphaFoldDB" id="A0A3S5GSP8"/>
<proteinExistence type="predicted"/>
<name>A0A3S5GSP8_9GAMM</name>
<dbReference type="CDD" id="cd14744">
    <property type="entry name" value="PAAR_CT_2"/>
    <property type="match status" value="1"/>
</dbReference>
<evidence type="ECO:0000313" key="2">
    <source>
        <dbReference type="Proteomes" id="UP000306393"/>
    </source>
</evidence>
<dbReference type="Pfam" id="PF05488">
    <property type="entry name" value="PAAR_motif"/>
    <property type="match status" value="1"/>
</dbReference>
<protein>
    <submittedName>
        <fullName evidence="1">PAAR domain-containing protein</fullName>
    </submittedName>
</protein>
<dbReference type="EMBL" id="QGAC01000066">
    <property type="protein sequence ID" value="TKJ81654.1"/>
    <property type="molecule type" value="Genomic_DNA"/>
</dbReference>
<sequence>MRFRERPVTKKLAVLGDRTSNGKIVSATANFFSDGKQVAQNNDKATCSVCKGTFPIQGTSQGIISSGVLLVQDQDRVLCQCSGHKVIAGSNYFTG</sequence>
<dbReference type="KEGG" id="epe:CI789_02430"/>
<gene>
    <name evidence="1" type="ORF">EpCFBP13511_24255</name>
</gene>